<dbReference type="Pfam" id="PF07687">
    <property type="entry name" value="M20_dimer"/>
    <property type="match status" value="1"/>
</dbReference>
<comment type="similarity">
    <text evidence="3">Belongs to the peptidase M20A family.</text>
</comment>
<dbReference type="PANTHER" id="PTHR43808">
    <property type="entry name" value="ACETYLORNITHINE DEACETYLASE"/>
    <property type="match status" value="1"/>
</dbReference>
<keyword evidence="5" id="KW-0378">Hydrolase</keyword>
<accession>A0ABP8PLV1</accession>
<dbReference type="Pfam" id="PF01546">
    <property type="entry name" value="Peptidase_M20"/>
    <property type="match status" value="1"/>
</dbReference>
<evidence type="ECO:0000256" key="4">
    <source>
        <dbReference type="ARBA" id="ARBA00022723"/>
    </source>
</evidence>
<evidence type="ECO:0000256" key="3">
    <source>
        <dbReference type="ARBA" id="ARBA00006247"/>
    </source>
</evidence>
<dbReference type="InterPro" id="IPR010182">
    <property type="entry name" value="ArgE/DapE"/>
</dbReference>
<dbReference type="InterPro" id="IPR036264">
    <property type="entry name" value="Bact_exopeptidase_dim_dom"/>
</dbReference>
<sequence length="457" mass="48389">MSQHHSDTISPAEADSPADRRAVFAAVDALRDDMISVLSDVIAIPSVNPKYPGQVYDNVVGEEGRVSDLLAEIYQDAGARVEKWAVEPGRTNAVGTISGRGGRGRSLILNGHVDVVPPGNTDRWESGTPFSGRIDDDRIWGRGASDMKAGLVAQAFAVKALARAGVQLQGDLIIQAVVGEEVMDHECGVSSTLERGYRADAAVVAEPSGPTRLGVIPVTPGLLWFSVTVGGKTTHSSMRGQTIRAGGGGPDVGVNAIDKGVLVFQALQRLEEEWAFTKTHPLFAPGHFTIHPGVVAGGPHGVQVPFFLSEYVTFEYCVWYPPQDDPENVKLEIEAQIEAIARTDGWLREHPPTVEWKLNWPANDPGPAAADITAAVSAAHTAASGDTPYAGPATVAGFCAVEDCSFLTRAGVPAISYGPGDLRVSHADDEYCLIDEVHTAARTFAALALDWCGPATS</sequence>
<dbReference type="SUPFAM" id="SSF53187">
    <property type="entry name" value="Zn-dependent exopeptidases"/>
    <property type="match status" value="1"/>
</dbReference>
<keyword evidence="6" id="KW-0862">Zinc</keyword>
<organism evidence="9 10">
    <name type="scientific">Rhodococcus olei</name>
    <dbReference type="NCBI Taxonomy" id="2161675"/>
    <lineage>
        <taxon>Bacteria</taxon>
        <taxon>Bacillati</taxon>
        <taxon>Actinomycetota</taxon>
        <taxon>Actinomycetes</taxon>
        <taxon>Mycobacteriales</taxon>
        <taxon>Nocardiaceae</taxon>
        <taxon>Rhodococcus</taxon>
    </lineage>
</organism>
<evidence type="ECO:0000256" key="6">
    <source>
        <dbReference type="ARBA" id="ARBA00022833"/>
    </source>
</evidence>
<evidence type="ECO:0000256" key="7">
    <source>
        <dbReference type="ARBA" id="ARBA00023285"/>
    </source>
</evidence>
<dbReference type="SUPFAM" id="SSF55031">
    <property type="entry name" value="Bacterial exopeptidase dimerisation domain"/>
    <property type="match status" value="1"/>
</dbReference>
<dbReference type="RefSeq" id="WP_345352506.1">
    <property type="nucleotide sequence ID" value="NZ_BAABFB010000075.1"/>
</dbReference>
<dbReference type="NCBIfam" id="TIGR01910">
    <property type="entry name" value="DapE-ArgE"/>
    <property type="match status" value="1"/>
</dbReference>
<reference evidence="10" key="1">
    <citation type="journal article" date="2019" name="Int. J. Syst. Evol. Microbiol.">
        <title>The Global Catalogue of Microorganisms (GCM) 10K type strain sequencing project: providing services to taxonomists for standard genome sequencing and annotation.</title>
        <authorList>
            <consortium name="The Broad Institute Genomics Platform"/>
            <consortium name="The Broad Institute Genome Sequencing Center for Infectious Disease"/>
            <person name="Wu L."/>
            <person name="Ma J."/>
        </authorList>
    </citation>
    <scope>NUCLEOTIDE SEQUENCE [LARGE SCALE GENOMIC DNA]</scope>
    <source>
        <strain evidence="10">JCM 32206</strain>
    </source>
</reference>
<keyword evidence="4" id="KW-0479">Metal-binding</keyword>
<comment type="cofactor">
    <cofactor evidence="1">
        <name>Co(2+)</name>
        <dbReference type="ChEBI" id="CHEBI:48828"/>
    </cofactor>
</comment>
<proteinExistence type="inferred from homology"/>
<comment type="cofactor">
    <cofactor evidence="2">
        <name>Zn(2+)</name>
        <dbReference type="ChEBI" id="CHEBI:29105"/>
    </cofactor>
</comment>
<evidence type="ECO:0000256" key="5">
    <source>
        <dbReference type="ARBA" id="ARBA00022801"/>
    </source>
</evidence>
<dbReference type="Proteomes" id="UP001501183">
    <property type="component" value="Unassembled WGS sequence"/>
</dbReference>
<evidence type="ECO:0000256" key="1">
    <source>
        <dbReference type="ARBA" id="ARBA00001941"/>
    </source>
</evidence>
<keyword evidence="7" id="KW-0170">Cobalt</keyword>
<dbReference type="EMBL" id="BAABFB010000075">
    <property type="protein sequence ID" value="GAA4489719.1"/>
    <property type="molecule type" value="Genomic_DNA"/>
</dbReference>
<dbReference type="InterPro" id="IPR002933">
    <property type="entry name" value="Peptidase_M20"/>
</dbReference>
<evidence type="ECO:0000313" key="10">
    <source>
        <dbReference type="Proteomes" id="UP001501183"/>
    </source>
</evidence>
<keyword evidence="10" id="KW-1185">Reference proteome</keyword>
<evidence type="ECO:0000256" key="2">
    <source>
        <dbReference type="ARBA" id="ARBA00001947"/>
    </source>
</evidence>
<dbReference type="PANTHER" id="PTHR43808:SF25">
    <property type="entry name" value="PEPTIDASE M20 DIMERISATION DOMAIN-CONTAINING PROTEIN"/>
    <property type="match status" value="1"/>
</dbReference>
<protein>
    <submittedName>
        <fullName evidence="9">M20/M25/M40 family metallo-hydrolase</fullName>
    </submittedName>
</protein>
<evidence type="ECO:0000313" key="9">
    <source>
        <dbReference type="EMBL" id="GAA4489719.1"/>
    </source>
</evidence>
<evidence type="ECO:0000259" key="8">
    <source>
        <dbReference type="Pfam" id="PF07687"/>
    </source>
</evidence>
<comment type="caution">
    <text evidence="9">The sequence shown here is derived from an EMBL/GenBank/DDBJ whole genome shotgun (WGS) entry which is preliminary data.</text>
</comment>
<dbReference type="Gene3D" id="3.40.630.10">
    <property type="entry name" value="Zn peptidases"/>
    <property type="match status" value="1"/>
</dbReference>
<dbReference type="InterPro" id="IPR050072">
    <property type="entry name" value="Peptidase_M20A"/>
</dbReference>
<dbReference type="InterPro" id="IPR011650">
    <property type="entry name" value="Peptidase_M20_dimer"/>
</dbReference>
<name>A0ABP8PLV1_9NOCA</name>
<feature type="domain" description="Peptidase M20 dimerisation" evidence="8">
    <location>
        <begin position="230"/>
        <end position="342"/>
    </location>
</feature>
<gene>
    <name evidence="9" type="ORF">GCM10023094_51770</name>
</gene>
<dbReference type="Gene3D" id="3.30.70.360">
    <property type="match status" value="1"/>
</dbReference>